<comment type="caution">
    <text evidence="1">The sequence shown here is derived from an EMBL/GenBank/DDBJ whole genome shotgun (WGS) entry which is preliminary data.</text>
</comment>
<keyword evidence="2" id="KW-1185">Reference proteome</keyword>
<reference evidence="1" key="1">
    <citation type="submission" date="2020-12" db="EMBL/GenBank/DDBJ databases">
        <authorList>
            <person name="Rodrigo-Torres L."/>
            <person name="Arahal R. D."/>
            <person name="Lucena T."/>
        </authorList>
    </citation>
    <scope>NUCLEOTIDE SEQUENCE</scope>
    <source>
        <strain evidence="1">CECT 9390</strain>
    </source>
</reference>
<name>A0A9N8MGM3_9FLAO</name>
<dbReference type="Proteomes" id="UP000662618">
    <property type="component" value="Unassembled WGS sequence"/>
</dbReference>
<protein>
    <submittedName>
        <fullName evidence="1">Uncharacterized protein</fullName>
    </submittedName>
</protein>
<organism evidence="1 2">
    <name type="scientific">Chryseobacterium aquaeductus</name>
    <dbReference type="NCBI Taxonomy" id="2675056"/>
    <lineage>
        <taxon>Bacteria</taxon>
        <taxon>Pseudomonadati</taxon>
        <taxon>Bacteroidota</taxon>
        <taxon>Flavobacteriia</taxon>
        <taxon>Flavobacteriales</taxon>
        <taxon>Weeksellaceae</taxon>
        <taxon>Chryseobacterium group</taxon>
        <taxon>Chryseobacterium</taxon>
    </lineage>
</organism>
<accession>A0A9N8MGM3</accession>
<proteinExistence type="predicted"/>
<dbReference type="RefSeq" id="WP_162087464.1">
    <property type="nucleotide sequence ID" value="NZ_CAJIMS010000001.1"/>
</dbReference>
<dbReference type="AlphaFoldDB" id="A0A9N8MGM3"/>
<dbReference type="EMBL" id="CAJIMS010000001">
    <property type="protein sequence ID" value="CAD7802923.1"/>
    <property type="molecule type" value="Genomic_DNA"/>
</dbReference>
<sequence length="104" mass="11868">MKYTNVNFRIRMRFIQVLCILIAGLIYSQDYPLKFGIKAGWNYSNVNAIDEFGEKSGYLSGIIDEAYGGFVIEKQISTKSYIQAAPTITFMDGVIFIELPVYFK</sequence>
<evidence type="ECO:0000313" key="1">
    <source>
        <dbReference type="EMBL" id="CAD7802923.1"/>
    </source>
</evidence>
<gene>
    <name evidence="1" type="ORF">CHRY9390_00998</name>
</gene>
<evidence type="ECO:0000313" key="2">
    <source>
        <dbReference type="Proteomes" id="UP000662618"/>
    </source>
</evidence>